<name>A0A3D8SF06_9HELO</name>
<keyword evidence="7" id="KW-0406">Ion transport</keyword>
<evidence type="ECO:0000256" key="1">
    <source>
        <dbReference type="ARBA" id="ARBA00004141"/>
    </source>
</evidence>
<feature type="transmembrane region" description="Helical" evidence="7">
    <location>
        <begin position="454"/>
        <end position="472"/>
    </location>
</feature>
<feature type="compositionally biased region" description="Basic and acidic residues" evidence="8">
    <location>
        <begin position="30"/>
        <end position="44"/>
    </location>
</feature>
<evidence type="ECO:0000256" key="7">
    <source>
        <dbReference type="RuleBase" id="RU365065"/>
    </source>
</evidence>
<proteinExistence type="inferred from homology"/>
<evidence type="ECO:0000313" key="10">
    <source>
        <dbReference type="Proteomes" id="UP000256645"/>
    </source>
</evidence>
<comment type="caution">
    <text evidence="7">Lacks conserved residue(s) required for the propagation of feature annotation.</text>
</comment>
<feature type="region of interest" description="Disordered" evidence="8">
    <location>
        <begin position="1"/>
        <end position="44"/>
    </location>
</feature>
<keyword evidence="6 7" id="KW-0472">Membrane</keyword>
<dbReference type="PANTHER" id="PTHR11660">
    <property type="entry name" value="SOLUTE CARRIER FAMILY 40 MEMBER"/>
    <property type="match status" value="1"/>
</dbReference>
<evidence type="ECO:0000256" key="5">
    <source>
        <dbReference type="ARBA" id="ARBA00022989"/>
    </source>
</evidence>
<dbReference type="Pfam" id="PF06963">
    <property type="entry name" value="FPN1"/>
    <property type="match status" value="1"/>
</dbReference>
<reference evidence="9 10" key="1">
    <citation type="journal article" date="2018" name="IMA Fungus">
        <title>IMA Genome-F 9: Draft genome sequence of Annulohypoxylon stygium, Aspergillus mulundensis, Berkeleyomyces basicola (syn. Thielaviopsis basicola), Ceratocystis smalleyi, two Cercospora beticola strains, Coleophoma cylindrospora, Fusarium fracticaudum, Phialophora cf. hyalina, and Morchella septimelata.</title>
        <authorList>
            <person name="Wingfield B.D."/>
            <person name="Bills G.F."/>
            <person name="Dong Y."/>
            <person name="Huang W."/>
            <person name="Nel W.J."/>
            <person name="Swalarsk-Parry B.S."/>
            <person name="Vaghefi N."/>
            <person name="Wilken P.M."/>
            <person name="An Z."/>
            <person name="de Beer Z.W."/>
            <person name="De Vos L."/>
            <person name="Chen L."/>
            <person name="Duong T.A."/>
            <person name="Gao Y."/>
            <person name="Hammerbacher A."/>
            <person name="Kikkert J.R."/>
            <person name="Li Y."/>
            <person name="Li H."/>
            <person name="Li K."/>
            <person name="Li Q."/>
            <person name="Liu X."/>
            <person name="Ma X."/>
            <person name="Naidoo K."/>
            <person name="Pethybridge S.J."/>
            <person name="Sun J."/>
            <person name="Steenkamp E.T."/>
            <person name="van der Nest M.A."/>
            <person name="van Wyk S."/>
            <person name="Wingfield M.J."/>
            <person name="Xiong C."/>
            <person name="Yue Q."/>
            <person name="Zhang X."/>
        </authorList>
    </citation>
    <scope>NUCLEOTIDE SEQUENCE [LARGE SCALE GENOMIC DNA]</scope>
    <source>
        <strain evidence="9 10">BP6252</strain>
    </source>
</reference>
<keyword evidence="4 7" id="KW-0812">Transmembrane</keyword>
<feature type="transmembrane region" description="Helical" evidence="7">
    <location>
        <begin position="375"/>
        <end position="395"/>
    </location>
</feature>
<dbReference type="STRING" id="1849047.A0A3D8SF06"/>
<dbReference type="AlphaFoldDB" id="A0A3D8SF06"/>
<organism evidence="9 10">
    <name type="scientific">Coleophoma cylindrospora</name>
    <dbReference type="NCBI Taxonomy" id="1849047"/>
    <lineage>
        <taxon>Eukaryota</taxon>
        <taxon>Fungi</taxon>
        <taxon>Dikarya</taxon>
        <taxon>Ascomycota</taxon>
        <taxon>Pezizomycotina</taxon>
        <taxon>Leotiomycetes</taxon>
        <taxon>Helotiales</taxon>
        <taxon>Dermateaceae</taxon>
        <taxon>Coleophoma</taxon>
    </lineage>
</organism>
<evidence type="ECO:0000256" key="2">
    <source>
        <dbReference type="ARBA" id="ARBA00006279"/>
    </source>
</evidence>
<dbReference type="EMBL" id="PDLM01000002">
    <property type="protein sequence ID" value="RDW84866.1"/>
    <property type="molecule type" value="Genomic_DNA"/>
</dbReference>
<evidence type="ECO:0000256" key="3">
    <source>
        <dbReference type="ARBA" id="ARBA00022448"/>
    </source>
</evidence>
<dbReference type="InterPro" id="IPR036259">
    <property type="entry name" value="MFS_trans_sf"/>
</dbReference>
<feature type="transmembrane region" description="Helical" evidence="7">
    <location>
        <begin position="253"/>
        <end position="276"/>
    </location>
</feature>
<feature type="compositionally biased region" description="Basic and acidic residues" evidence="8">
    <location>
        <begin position="13"/>
        <end position="23"/>
    </location>
</feature>
<dbReference type="GO" id="GO:0016020">
    <property type="term" value="C:membrane"/>
    <property type="evidence" value="ECO:0007669"/>
    <property type="project" value="UniProtKB-SubCell"/>
</dbReference>
<dbReference type="OrthoDB" id="648861at2759"/>
<comment type="function">
    <text evidence="7">May be involved in iron transport and iron homeostasis.</text>
</comment>
<feature type="compositionally biased region" description="Low complexity" evidence="8">
    <location>
        <begin position="1"/>
        <end position="12"/>
    </location>
</feature>
<dbReference type="GO" id="GO:0005381">
    <property type="term" value="F:iron ion transmembrane transporter activity"/>
    <property type="evidence" value="ECO:0007669"/>
    <property type="project" value="UniProtKB-UniRule"/>
</dbReference>
<dbReference type="Proteomes" id="UP000256645">
    <property type="component" value="Unassembled WGS sequence"/>
</dbReference>
<evidence type="ECO:0000256" key="8">
    <source>
        <dbReference type="SAM" id="MobiDB-lite"/>
    </source>
</evidence>
<protein>
    <recommendedName>
        <fullName evidence="7">Solute carrier family 40 member</fullName>
    </recommendedName>
</protein>
<gene>
    <name evidence="9" type="ORF">BP6252_02456</name>
</gene>
<comment type="caution">
    <text evidence="9">The sequence shown here is derived from an EMBL/GenBank/DDBJ whole genome shotgun (WGS) entry which is preliminary data.</text>
</comment>
<evidence type="ECO:0000313" key="9">
    <source>
        <dbReference type="EMBL" id="RDW84866.1"/>
    </source>
</evidence>
<accession>A0A3D8SF06</accession>
<evidence type="ECO:0000256" key="6">
    <source>
        <dbReference type="ARBA" id="ARBA00023136"/>
    </source>
</evidence>
<feature type="transmembrane region" description="Helical" evidence="7">
    <location>
        <begin position="525"/>
        <end position="546"/>
    </location>
</feature>
<keyword evidence="3 7" id="KW-0813">Transport</keyword>
<keyword evidence="5 7" id="KW-1133">Transmembrane helix</keyword>
<feature type="transmembrane region" description="Helical" evidence="7">
    <location>
        <begin position="416"/>
        <end position="442"/>
    </location>
</feature>
<sequence length="570" mass="63373">MLPIASESSSDSNESRDASDASSHRSLSISDHDSEAGKSLDHNRGLGEPFEGDYASKAPIERSERWKWWKVYCLHFMFMWNHRTLEYASIVLVALAFPKSLTATSIRGITSTLVSILCAPAIGSWIDNAPKRLRPQLLTIIVNNCSSLAMYLCWMSWPVNSDGTKPTDWSSSRVILFSIFLVLDVIRDLSSMANVLSMDRDWVPALVEPPEVESPYSLTHVNATMKRLDVICKLVAPSLLPLVVAAFSSRLGWIAMLAFSSIVNWIFQMWLAMVIAKENQQLLAPKRNVKGDNDVDDVPGGRFASTSQIMTMSWTQRLHMATFSQPSSRLRSYFSMQLWPASIAIALLQLTVLSYSATLITYLLEIGFALSTVTIARGSGTAMGLLSTFLTPWAVGYMRRKYARSSPGHNRKQNAAVRTVGSWAVTSNLIFMIPVVLVLWSMSSKTSNPASQETPSFMVSMILFSFLSLTRIGHWSFELMIQELEQTEIPSSLRSTFAGTEQSFRELAALIHWGGTVIWNRPEDFGILALGSIICLAAGTFIYVMWARFPGPDIADGHYEALSLSTLEDD</sequence>
<dbReference type="InterPro" id="IPR009716">
    <property type="entry name" value="Ferroportin-1"/>
</dbReference>
<comment type="subcellular location">
    <subcellularLocation>
        <location evidence="1 7">Membrane</location>
        <topology evidence="1 7">Multi-pass membrane protein</topology>
    </subcellularLocation>
</comment>
<comment type="similarity">
    <text evidence="2 7">Belongs to the ferroportin (FP) (TC 2.A.100) family. SLC40A subfamily.</text>
</comment>
<dbReference type="PANTHER" id="PTHR11660:SF57">
    <property type="entry name" value="SOLUTE CARRIER FAMILY 40 MEMBER"/>
    <property type="match status" value="1"/>
</dbReference>
<keyword evidence="10" id="KW-1185">Reference proteome</keyword>
<feature type="transmembrane region" description="Helical" evidence="7">
    <location>
        <begin position="338"/>
        <end position="363"/>
    </location>
</feature>
<evidence type="ECO:0000256" key="4">
    <source>
        <dbReference type="ARBA" id="ARBA00022692"/>
    </source>
</evidence>
<dbReference type="SUPFAM" id="SSF103473">
    <property type="entry name" value="MFS general substrate transporter"/>
    <property type="match status" value="1"/>
</dbReference>